<keyword evidence="3" id="KW-1185">Reference proteome</keyword>
<organism evidence="2 3">
    <name type="scientific">Roseovarius marisflavi</name>
    <dbReference type="NCBI Taxonomy" id="1054996"/>
    <lineage>
        <taxon>Bacteria</taxon>
        <taxon>Pseudomonadati</taxon>
        <taxon>Pseudomonadota</taxon>
        <taxon>Alphaproteobacteria</taxon>
        <taxon>Rhodobacterales</taxon>
        <taxon>Roseobacteraceae</taxon>
        <taxon>Roseovarius</taxon>
    </lineage>
</organism>
<evidence type="ECO:0000313" key="2">
    <source>
        <dbReference type="EMBL" id="SHL33269.1"/>
    </source>
</evidence>
<proteinExistence type="predicted"/>
<dbReference type="EMBL" id="FRBN01000011">
    <property type="protein sequence ID" value="SHL33269.1"/>
    <property type="molecule type" value="Genomic_DNA"/>
</dbReference>
<dbReference type="OrthoDB" id="7647819at2"/>
<dbReference type="Proteomes" id="UP000184191">
    <property type="component" value="Unassembled WGS sequence"/>
</dbReference>
<dbReference type="RefSeq" id="WP_073198097.1">
    <property type="nucleotide sequence ID" value="NZ_FRBN01000011.1"/>
</dbReference>
<feature type="region of interest" description="Disordered" evidence="1">
    <location>
        <begin position="278"/>
        <end position="299"/>
    </location>
</feature>
<gene>
    <name evidence="2" type="ORF">SAMN05444414_11118</name>
</gene>
<dbReference type="AlphaFoldDB" id="A0A1M6ZS94"/>
<evidence type="ECO:0000313" key="3">
    <source>
        <dbReference type="Proteomes" id="UP000184191"/>
    </source>
</evidence>
<accession>A0A1M6ZS94</accession>
<dbReference type="STRING" id="1054996.SAMN05444414_11118"/>
<reference evidence="3" key="1">
    <citation type="submission" date="2016-11" db="EMBL/GenBank/DDBJ databases">
        <authorList>
            <person name="Varghese N."/>
            <person name="Submissions S."/>
        </authorList>
    </citation>
    <scope>NUCLEOTIDE SEQUENCE [LARGE SCALE GENOMIC DNA]</scope>
    <source>
        <strain evidence="3">DSM 29327</strain>
    </source>
</reference>
<sequence>MNQAIRINPVIDRLENILGRGDIPAPYDRWGARLLAHLTKPVQVVVTGLAGSGKSTLIEMMSAQPVIGQHLEVPIIELAYGEKERGLFERQDGSMTSFPGFLKDCECPQDSIRARQELPDTKLISQTFVEIGLSGDLAQKRAILSSACERADIIIWCSQEFSQEEQHLWASVPDQIKDHSFLVLTMADRQLMRDVLSKNIARLESIVADEFMGLYPVATIQGIAAQTSGEGLNQALWTSSGGKHLMEPVLRQIKQGRGADVDQARIFLDRLAARTPEVDVEGREAPQMPDPIAIDGPDTKEKSEVATRADDVAVDDVAPDARSVALLSEAVDMLQQRAREMLDEMDHNDNLDAGAILNSCTEAMSSLAGLLDTAPVNDPTAQGVREDVQEGEEMLMLFQLEYSEEAALDAVTLLLQMRKELIDKVV</sequence>
<dbReference type="InterPro" id="IPR027417">
    <property type="entry name" value="P-loop_NTPase"/>
</dbReference>
<protein>
    <recommendedName>
        <fullName evidence="4">Dynamin family protein</fullName>
    </recommendedName>
</protein>
<evidence type="ECO:0000256" key="1">
    <source>
        <dbReference type="SAM" id="MobiDB-lite"/>
    </source>
</evidence>
<name>A0A1M6ZS94_9RHOB</name>
<dbReference type="SUPFAM" id="SSF52540">
    <property type="entry name" value="P-loop containing nucleoside triphosphate hydrolases"/>
    <property type="match status" value="1"/>
</dbReference>
<evidence type="ECO:0008006" key="4">
    <source>
        <dbReference type="Google" id="ProtNLM"/>
    </source>
</evidence>